<feature type="region of interest" description="Disordered" evidence="7">
    <location>
        <begin position="38"/>
        <end position="99"/>
    </location>
</feature>
<feature type="region of interest" description="Disordered" evidence="7">
    <location>
        <begin position="741"/>
        <end position="823"/>
    </location>
</feature>
<reference evidence="9" key="1">
    <citation type="journal article" date="2020" name="Nat. Commun.">
        <title>Large-scale genome sequencing of mycorrhizal fungi provides insights into the early evolution of symbiotic traits.</title>
        <authorList>
            <person name="Miyauchi S."/>
            <person name="Kiss E."/>
            <person name="Kuo A."/>
            <person name="Drula E."/>
            <person name="Kohler A."/>
            <person name="Sanchez-Garcia M."/>
            <person name="Morin E."/>
            <person name="Andreopoulos B."/>
            <person name="Barry K.W."/>
            <person name="Bonito G."/>
            <person name="Buee M."/>
            <person name="Carver A."/>
            <person name="Chen C."/>
            <person name="Cichocki N."/>
            <person name="Clum A."/>
            <person name="Culley D."/>
            <person name="Crous P.W."/>
            <person name="Fauchery L."/>
            <person name="Girlanda M."/>
            <person name="Hayes R.D."/>
            <person name="Keri Z."/>
            <person name="LaButti K."/>
            <person name="Lipzen A."/>
            <person name="Lombard V."/>
            <person name="Magnuson J."/>
            <person name="Maillard F."/>
            <person name="Murat C."/>
            <person name="Nolan M."/>
            <person name="Ohm R.A."/>
            <person name="Pangilinan J."/>
            <person name="Pereira M.F."/>
            <person name="Perotto S."/>
            <person name="Peter M."/>
            <person name="Pfister S."/>
            <person name="Riley R."/>
            <person name="Sitrit Y."/>
            <person name="Stielow J.B."/>
            <person name="Szollosi G."/>
            <person name="Zifcakova L."/>
            <person name="Stursova M."/>
            <person name="Spatafora J.W."/>
            <person name="Tedersoo L."/>
            <person name="Vaario L.M."/>
            <person name="Yamada A."/>
            <person name="Yan M."/>
            <person name="Wang P."/>
            <person name="Xu J."/>
            <person name="Bruns T."/>
            <person name="Baldrian P."/>
            <person name="Vilgalys R."/>
            <person name="Dunand C."/>
            <person name="Henrissat B."/>
            <person name="Grigoriev I.V."/>
            <person name="Hibbett D."/>
            <person name="Nagy L.G."/>
            <person name="Martin F.M."/>
        </authorList>
    </citation>
    <scope>NUCLEOTIDE SEQUENCE</scope>
    <source>
        <strain evidence="9">UP504</strain>
    </source>
</reference>
<evidence type="ECO:0000313" key="9">
    <source>
        <dbReference type="EMBL" id="KAF9518462.1"/>
    </source>
</evidence>
<dbReference type="InterPro" id="IPR051089">
    <property type="entry name" value="prtT"/>
</dbReference>
<dbReference type="PANTHER" id="PTHR31845">
    <property type="entry name" value="FINGER DOMAIN PROTEIN, PUTATIVE-RELATED"/>
    <property type="match status" value="1"/>
</dbReference>
<dbReference type="InterPro" id="IPR001138">
    <property type="entry name" value="Zn2Cys6_DnaBD"/>
</dbReference>
<dbReference type="InterPro" id="IPR007219">
    <property type="entry name" value="XnlR_reg_dom"/>
</dbReference>
<organism evidence="9 10">
    <name type="scientific">Hydnum rufescens UP504</name>
    <dbReference type="NCBI Taxonomy" id="1448309"/>
    <lineage>
        <taxon>Eukaryota</taxon>
        <taxon>Fungi</taxon>
        <taxon>Dikarya</taxon>
        <taxon>Basidiomycota</taxon>
        <taxon>Agaricomycotina</taxon>
        <taxon>Agaricomycetes</taxon>
        <taxon>Cantharellales</taxon>
        <taxon>Hydnaceae</taxon>
        <taxon>Hydnum</taxon>
    </lineage>
</organism>
<evidence type="ECO:0000259" key="8">
    <source>
        <dbReference type="PROSITE" id="PS50048"/>
    </source>
</evidence>
<name>A0A9P6B6T0_9AGAM</name>
<feature type="compositionally biased region" description="Acidic residues" evidence="7">
    <location>
        <begin position="74"/>
        <end position="87"/>
    </location>
</feature>
<dbReference type="SMART" id="SM00066">
    <property type="entry name" value="GAL4"/>
    <property type="match status" value="1"/>
</dbReference>
<dbReference type="SUPFAM" id="SSF57701">
    <property type="entry name" value="Zn2/Cys6 DNA-binding domain"/>
    <property type="match status" value="1"/>
</dbReference>
<evidence type="ECO:0000256" key="5">
    <source>
        <dbReference type="ARBA" id="ARBA00023163"/>
    </source>
</evidence>
<evidence type="ECO:0000256" key="7">
    <source>
        <dbReference type="SAM" id="MobiDB-lite"/>
    </source>
</evidence>
<comment type="subcellular location">
    <subcellularLocation>
        <location evidence="1">Nucleus</location>
    </subcellularLocation>
</comment>
<comment type="caution">
    <text evidence="9">The sequence shown here is derived from an EMBL/GenBank/DDBJ whole genome shotgun (WGS) entry which is preliminary data.</text>
</comment>
<evidence type="ECO:0000256" key="2">
    <source>
        <dbReference type="ARBA" id="ARBA00022723"/>
    </source>
</evidence>
<dbReference type="Proteomes" id="UP000886523">
    <property type="component" value="Unassembled WGS sequence"/>
</dbReference>
<dbReference type="GO" id="GO:0005634">
    <property type="term" value="C:nucleus"/>
    <property type="evidence" value="ECO:0007669"/>
    <property type="project" value="UniProtKB-SubCell"/>
</dbReference>
<dbReference type="GO" id="GO:0000976">
    <property type="term" value="F:transcription cis-regulatory region binding"/>
    <property type="evidence" value="ECO:0007669"/>
    <property type="project" value="TreeGrafter"/>
</dbReference>
<feature type="region of interest" description="Disordered" evidence="7">
    <location>
        <begin position="192"/>
        <end position="222"/>
    </location>
</feature>
<gene>
    <name evidence="9" type="ORF">BS47DRAFT_1379903</name>
</gene>
<keyword evidence="5" id="KW-0804">Transcription</keyword>
<dbReference type="CDD" id="cd12148">
    <property type="entry name" value="fungal_TF_MHR"/>
    <property type="match status" value="1"/>
</dbReference>
<dbReference type="GO" id="GO:0008270">
    <property type="term" value="F:zinc ion binding"/>
    <property type="evidence" value="ECO:0007669"/>
    <property type="project" value="InterPro"/>
</dbReference>
<evidence type="ECO:0000256" key="3">
    <source>
        <dbReference type="ARBA" id="ARBA00023015"/>
    </source>
</evidence>
<dbReference type="PROSITE" id="PS00463">
    <property type="entry name" value="ZN2_CY6_FUNGAL_1"/>
    <property type="match status" value="1"/>
</dbReference>
<dbReference type="Gene3D" id="4.10.240.10">
    <property type="entry name" value="Zn(2)-C6 fungal-type DNA-binding domain"/>
    <property type="match status" value="1"/>
</dbReference>
<keyword evidence="4" id="KW-0238">DNA-binding</keyword>
<dbReference type="GO" id="GO:0000981">
    <property type="term" value="F:DNA-binding transcription factor activity, RNA polymerase II-specific"/>
    <property type="evidence" value="ECO:0007669"/>
    <property type="project" value="InterPro"/>
</dbReference>
<dbReference type="EMBL" id="MU128925">
    <property type="protein sequence ID" value="KAF9518462.1"/>
    <property type="molecule type" value="Genomic_DNA"/>
</dbReference>
<dbReference type="CDD" id="cd00067">
    <property type="entry name" value="GAL4"/>
    <property type="match status" value="1"/>
</dbReference>
<dbReference type="AlphaFoldDB" id="A0A9P6B6T0"/>
<evidence type="ECO:0000313" key="10">
    <source>
        <dbReference type="Proteomes" id="UP000886523"/>
    </source>
</evidence>
<evidence type="ECO:0000256" key="6">
    <source>
        <dbReference type="ARBA" id="ARBA00023242"/>
    </source>
</evidence>
<sequence>MNTYMPHRNLDSFVYPTSNSASLSTTSAPHYPVLADVRDASSSSMSSSKRPASGLECDSAESSSRKKAKKESETSDAGDGDREDADEEARNLAKTQRKVKATRGSRACTVCRRFKMKCVGAENGLPCKRCITGKHQCIFEESNRGKRSSKKHEVLTKSLKKMELTLETVMRSLNNPNIGSIVAAGGLPLPLSQEGRCPSPKPMDTYNGPSAPTDSPQPLTPSLQNELTQKTETLNSHSVVIQSPPSPHRDSLALSGQMPTPASQIPLSPRLNSLPNNSLNPLGLLAEASLATNRRDRDDELLEEAVNGPAPHVPKSDPKGKVGVASDAYFRPGPFNILPLRRLVIERQVQPEMLTFTSTDEVIDLFKIFFDYMNPHCPVLSPDFHTPSLVCSRSPFLLTVICAIASKFYTARPDLHSRLNQIAKRLAFSVIEQGYKSLEIVQAYLLLVLWGCGPVERFEQDKTWLLLGVAIRMATDINLHRKGTALSAEATRTEWRARERELRNRERTWIICYTLDRSFSAQMGKPHSILEDSLIGNSESWYTLPETQPNDAGLVSYTELHRILSRSLDFLYSNTSSPSGLVTDTDYPLVIKTIESQIFSWNDRWSIVRDQSEGWTGLVYVKLIMRFYLNYSMLVVNSFGLQNALERAPLDVAHFFGRCHSSAKTCVIVIRDELGPQGYLRYAPDSHFLIRTEFQPYMEDEQQTLTLVNDVIDTFQSVAVSPSHTPALYSAFLRAVVSSRTSTSGHSSPRQAIANGCETLPPVDPHAHGHDLSGSPPATASGLGPGVFEDEHQFGDGALGFKMLPPPHSATDGTGAAGPGCDPPWGNIPATPVLVREDGETDLQNPLSFQVPAQSTSADDFGSMSMDNIFSGGFWDNVVIPGYSSGLEGLSGGFVYGKGESGIFTPRRYSPEPGTPPAIYGIVTKVFPVAPNVPVS</sequence>
<feature type="region of interest" description="Disordered" evidence="7">
    <location>
        <begin position="239"/>
        <end position="264"/>
    </location>
</feature>
<dbReference type="InterPro" id="IPR036864">
    <property type="entry name" value="Zn2-C6_fun-type_DNA-bd_sf"/>
</dbReference>
<dbReference type="PANTHER" id="PTHR31845:SF19">
    <property type="entry name" value="TRANSCRIPTION FACTOR DOMAIN-CONTAINING PROTEIN"/>
    <property type="match status" value="1"/>
</dbReference>
<feature type="domain" description="Zn(2)-C6 fungal-type" evidence="8">
    <location>
        <begin position="107"/>
        <end position="139"/>
    </location>
</feature>
<feature type="compositionally biased region" description="Polar residues" evidence="7">
    <location>
        <begin position="207"/>
        <end position="222"/>
    </location>
</feature>
<keyword evidence="3" id="KW-0805">Transcription regulation</keyword>
<dbReference type="Pfam" id="PF04082">
    <property type="entry name" value="Fungal_trans"/>
    <property type="match status" value="1"/>
</dbReference>
<keyword evidence="2" id="KW-0479">Metal-binding</keyword>
<evidence type="ECO:0000256" key="1">
    <source>
        <dbReference type="ARBA" id="ARBA00004123"/>
    </source>
</evidence>
<dbReference type="PROSITE" id="PS50048">
    <property type="entry name" value="ZN2_CY6_FUNGAL_2"/>
    <property type="match status" value="1"/>
</dbReference>
<dbReference type="OrthoDB" id="3429912at2759"/>
<evidence type="ECO:0000256" key="4">
    <source>
        <dbReference type="ARBA" id="ARBA00023125"/>
    </source>
</evidence>
<dbReference type="SMART" id="SM00906">
    <property type="entry name" value="Fungal_trans"/>
    <property type="match status" value="1"/>
</dbReference>
<proteinExistence type="predicted"/>
<keyword evidence="6" id="KW-0539">Nucleus</keyword>
<accession>A0A9P6B6T0</accession>
<protein>
    <recommendedName>
        <fullName evidence="8">Zn(2)-C6 fungal-type domain-containing protein</fullName>
    </recommendedName>
</protein>
<dbReference type="GO" id="GO:0006351">
    <property type="term" value="P:DNA-templated transcription"/>
    <property type="evidence" value="ECO:0007669"/>
    <property type="project" value="InterPro"/>
</dbReference>
<keyword evidence="10" id="KW-1185">Reference proteome</keyword>